<evidence type="ECO:0000259" key="5">
    <source>
        <dbReference type="Pfam" id="PF04055"/>
    </source>
</evidence>
<dbReference type="Pfam" id="PF13186">
    <property type="entry name" value="SPASM"/>
    <property type="match status" value="1"/>
</dbReference>
<dbReference type="CDD" id="cd21109">
    <property type="entry name" value="SPASM"/>
    <property type="match status" value="1"/>
</dbReference>
<dbReference type="PANTHER" id="PTHR11228:SF7">
    <property type="entry name" value="PQQA PEPTIDE CYCLASE"/>
    <property type="match status" value="1"/>
</dbReference>
<dbReference type="InterPro" id="IPR050377">
    <property type="entry name" value="Radical_SAM_PqqE_MftC-like"/>
</dbReference>
<evidence type="ECO:0008006" key="8">
    <source>
        <dbReference type="Google" id="ProtNLM"/>
    </source>
</evidence>
<dbReference type="EMBL" id="LAZR01015190">
    <property type="protein sequence ID" value="KKM14257.1"/>
    <property type="molecule type" value="Genomic_DNA"/>
</dbReference>
<proteinExistence type="predicted"/>
<reference evidence="7" key="1">
    <citation type="journal article" date="2015" name="Nature">
        <title>Complex archaea that bridge the gap between prokaryotes and eukaryotes.</title>
        <authorList>
            <person name="Spang A."/>
            <person name="Saw J.H."/>
            <person name="Jorgensen S.L."/>
            <person name="Zaremba-Niedzwiedzka K."/>
            <person name="Martijn J."/>
            <person name="Lind A.E."/>
            <person name="van Eijk R."/>
            <person name="Schleper C."/>
            <person name="Guy L."/>
            <person name="Ettema T.J."/>
        </authorList>
    </citation>
    <scope>NUCLEOTIDE SEQUENCE</scope>
</reference>
<dbReference type="InterPro" id="IPR023885">
    <property type="entry name" value="4Fe4S-binding_SPASM_dom"/>
</dbReference>
<dbReference type="InterPro" id="IPR007197">
    <property type="entry name" value="rSAM"/>
</dbReference>
<dbReference type="GO" id="GO:0046872">
    <property type="term" value="F:metal ion binding"/>
    <property type="evidence" value="ECO:0007669"/>
    <property type="project" value="UniProtKB-KW"/>
</dbReference>
<keyword evidence="1" id="KW-0949">S-adenosyl-L-methionine</keyword>
<keyword evidence="4" id="KW-0411">Iron-sulfur</keyword>
<dbReference type="Pfam" id="PF04055">
    <property type="entry name" value="Radical_SAM"/>
    <property type="match status" value="1"/>
</dbReference>
<dbReference type="PANTHER" id="PTHR11228">
    <property type="entry name" value="RADICAL SAM DOMAIN PROTEIN"/>
    <property type="match status" value="1"/>
</dbReference>
<comment type="caution">
    <text evidence="7">The sequence shown here is derived from an EMBL/GenBank/DDBJ whole genome shotgun (WGS) entry which is preliminary data.</text>
</comment>
<dbReference type="GO" id="GO:0003824">
    <property type="term" value="F:catalytic activity"/>
    <property type="evidence" value="ECO:0007669"/>
    <property type="project" value="InterPro"/>
</dbReference>
<evidence type="ECO:0000256" key="2">
    <source>
        <dbReference type="ARBA" id="ARBA00022723"/>
    </source>
</evidence>
<dbReference type="SUPFAM" id="SSF102114">
    <property type="entry name" value="Radical SAM enzymes"/>
    <property type="match status" value="1"/>
</dbReference>
<protein>
    <recommendedName>
        <fullName evidence="8">4Fe4S-binding SPASM domain-containing protein</fullName>
    </recommendedName>
</protein>
<evidence type="ECO:0000256" key="1">
    <source>
        <dbReference type="ARBA" id="ARBA00022691"/>
    </source>
</evidence>
<dbReference type="CDD" id="cd01335">
    <property type="entry name" value="Radical_SAM"/>
    <property type="match status" value="1"/>
</dbReference>
<feature type="domain" description="Radical SAM core" evidence="5">
    <location>
        <begin position="53"/>
        <end position="156"/>
    </location>
</feature>
<evidence type="ECO:0000256" key="3">
    <source>
        <dbReference type="ARBA" id="ARBA00023004"/>
    </source>
</evidence>
<dbReference type="AlphaFoldDB" id="A0A0F9HGI1"/>
<keyword evidence="2" id="KW-0479">Metal-binding</keyword>
<dbReference type="InterPro" id="IPR013785">
    <property type="entry name" value="Aldolase_TIM"/>
</dbReference>
<keyword evidence="3" id="KW-0408">Iron</keyword>
<accession>A0A0F9HGI1</accession>
<name>A0A0F9HGI1_9ZZZZ</name>
<sequence>MVTFSQKIYEKYFPYSLKIFLRKNLFYKFRCRELKLSRKRVPLFKTVYFEIRTRCNSTCSFCAASIQNEKREDKTMPIEMYKKVILQLKKLNYSGRIAYHVNSDPLISSNLAQFVLIARNNLPKAWIQILTNGKALTLKKAEELLKNGINELSINYYTDNLESPIPEIFVKIKEEILPKYFNKSQIKRGFYTNNEDIFCFNIFKRDIKAILTTRAGTAPNKKFDSHKWYGFCEHPFSQFNITTDGRVNKCCADLYFSDPMGNVNISNLLEIWYGEKFDHVRNLLLKNNRLGLESCKECDYPGVIKIESPLFKLFSFFMK</sequence>
<evidence type="ECO:0000313" key="7">
    <source>
        <dbReference type="EMBL" id="KKM14257.1"/>
    </source>
</evidence>
<dbReference type="GO" id="GO:0051536">
    <property type="term" value="F:iron-sulfur cluster binding"/>
    <property type="evidence" value="ECO:0007669"/>
    <property type="project" value="UniProtKB-KW"/>
</dbReference>
<gene>
    <name evidence="7" type="ORF">LCGC14_1707930</name>
</gene>
<dbReference type="InterPro" id="IPR058240">
    <property type="entry name" value="rSAM_sf"/>
</dbReference>
<organism evidence="7">
    <name type="scientific">marine sediment metagenome</name>
    <dbReference type="NCBI Taxonomy" id="412755"/>
    <lineage>
        <taxon>unclassified sequences</taxon>
        <taxon>metagenomes</taxon>
        <taxon>ecological metagenomes</taxon>
    </lineage>
</organism>
<feature type="domain" description="4Fe4S-binding SPASM" evidence="6">
    <location>
        <begin position="232"/>
        <end position="299"/>
    </location>
</feature>
<dbReference type="SFLD" id="SFLDS00029">
    <property type="entry name" value="Radical_SAM"/>
    <property type="match status" value="1"/>
</dbReference>
<dbReference type="Gene3D" id="3.20.20.70">
    <property type="entry name" value="Aldolase class I"/>
    <property type="match status" value="1"/>
</dbReference>
<evidence type="ECO:0000259" key="6">
    <source>
        <dbReference type="Pfam" id="PF13186"/>
    </source>
</evidence>
<evidence type="ECO:0000256" key="4">
    <source>
        <dbReference type="ARBA" id="ARBA00023014"/>
    </source>
</evidence>